<dbReference type="Gene3D" id="3.30.420.10">
    <property type="entry name" value="Ribonuclease H-like superfamily/Ribonuclease H"/>
    <property type="match status" value="1"/>
</dbReference>
<dbReference type="EMBL" id="SHOA02000002">
    <property type="protein sequence ID" value="TDH65156.1"/>
    <property type="molecule type" value="Genomic_DNA"/>
</dbReference>
<keyword evidence="2" id="KW-1185">Reference proteome</keyword>
<dbReference type="AlphaFoldDB" id="A0A976FEC9"/>
<dbReference type="GO" id="GO:0003676">
    <property type="term" value="F:nucleic acid binding"/>
    <property type="evidence" value="ECO:0007669"/>
    <property type="project" value="InterPro"/>
</dbReference>
<gene>
    <name evidence="1" type="ORF">CCR75_000250</name>
</gene>
<protein>
    <submittedName>
        <fullName evidence="1">Uncharacterized protein</fullName>
    </submittedName>
</protein>
<dbReference type="KEGG" id="blac:94344029"/>
<reference evidence="1 2" key="1">
    <citation type="journal article" date="2021" name="Genome Biol.">
        <title>AFLAP: assembly-free linkage analysis pipeline using k-mers from genome sequencing data.</title>
        <authorList>
            <person name="Fletcher K."/>
            <person name="Zhang L."/>
            <person name="Gil J."/>
            <person name="Han R."/>
            <person name="Cavanaugh K."/>
            <person name="Michelmore R."/>
        </authorList>
    </citation>
    <scope>NUCLEOTIDE SEQUENCE [LARGE SCALE GENOMIC DNA]</scope>
    <source>
        <strain evidence="1 2">SF5</strain>
    </source>
</reference>
<evidence type="ECO:0000313" key="2">
    <source>
        <dbReference type="Proteomes" id="UP000294530"/>
    </source>
</evidence>
<sequence>MNIRNVIAAIRSKWPNLTRPAAVVIQQDNAKPHISPSDIAFNEAALASSMDIQLSCQLPNSPDTNVLVLVFSNVIQALQHQKVMNSINELIAAIQAAFKMLDMNKLNKVFLTHDSCTTISSNAEGGNRIKFPIFRKVA</sequence>
<dbReference type="Proteomes" id="UP000294530">
    <property type="component" value="Unassembled WGS sequence"/>
</dbReference>
<dbReference type="RefSeq" id="XP_067814655.1">
    <property type="nucleotide sequence ID" value="XM_067958358.1"/>
</dbReference>
<name>A0A976FEC9_BRELC</name>
<evidence type="ECO:0000313" key="1">
    <source>
        <dbReference type="EMBL" id="TDH65156.1"/>
    </source>
</evidence>
<organism evidence="1 2">
    <name type="scientific">Bremia lactucae</name>
    <name type="common">Lettuce downy mildew</name>
    <dbReference type="NCBI Taxonomy" id="4779"/>
    <lineage>
        <taxon>Eukaryota</taxon>
        <taxon>Sar</taxon>
        <taxon>Stramenopiles</taxon>
        <taxon>Oomycota</taxon>
        <taxon>Peronosporomycetes</taxon>
        <taxon>Peronosporales</taxon>
        <taxon>Peronosporaceae</taxon>
        <taxon>Bremia</taxon>
    </lineage>
</organism>
<dbReference type="OrthoDB" id="161505at2759"/>
<dbReference type="InterPro" id="IPR036397">
    <property type="entry name" value="RNaseH_sf"/>
</dbReference>
<comment type="caution">
    <text evidence="1">The sequence shown here is derived from an EMBL/GenBank/DDBJ whole genome shotgun (WGS) entry which is preliminary data.</text>
</comment>
<accession>A0A976FEC9</accession>
<dbReference type="PANTHER" id="PTHR47169">
    <property type="entry name" value="OS01G0541250 PROTEIN"/>
    <property type="match status" value="1"/>
</dbReference>
<proteinExistence type="predicted"/>
<dbReference type="PANTHER" id="PTHR47169:SF2">
    <property type="entry name" value="OS01G0541250 PROTEIN"/>
    <property type="match status" value="1"/>
</dbReference>
<dbReference type="GeneID" id="94344029"/>